<evidence type="ECO:0000313" key="3">
    <source>
        <dbReference type="Proteomes" id="UP000620124"/>
    </source>
</evidence>
<dbReference type="Gene3D" id="1.25.40.10">
    <property type="entry name" value="Tetratricopeptide repeat domain"/>
    <property type="match status" value="2"/>
</dbReference>
<dbReference type="PANTHER" id="PTHR47691">
    <property type="entry name" value="REGULATOR-RELATED"/>
    <property type="match status" value="1"/>
</dbReference>
<feature type="domain" description="AAA+ ATPase" evidence="1">
    <location>
        <begin position="251"/>
        <end position="409"/>
    </location>
</feature>
<dbReference type="CDD" id="cd21037">
    <property type="entry name" value="MLKL_NTD"/>
    <property type="match status" value="1"/>
</dbReference>
<dbReference type="Proteomes" id="UP000620124">
    <property type="component" value="Unassembled WGS sequence"/>
</dbReference>
<dbReference type="AlphaFoldDB" id="A0A8H7D8C8"/>
<protein>
    <submittedName>
        <fullName evidence="2">ATPase-AAA-core domain-containing protein</fullName>
    </submittedName>
</protein>
<dbReference type="OrthoDB" id="1534087at2759"/>
<proteinExistence type="predicted"/>
<sequence>MAPKSPMSPHPDVTQTRLANIIASLTTAVHTLEVLASELRTPALSGVSNVIRSLLISVETVKQNKSDCIQLMEQIQKLLYATISVHLSADSAGELPPSVLNAIGKFAETLHKVFTFVEAQHESGRIKRFFRQGEMSILLKECYLGLDQALDSFKVVSSSYRRGVTDTSLQIHGVDFLTELANIDQDAQGQHEAVLELIATFSDSQYSDRGSSFNTIFSDSSQSMSMLPSQPKIFYGRESELTEILLSFHQETPRIAILGAGGMGKTSLARAVLHHEDIVTRFGDRRVFVSCDAATQVELVALLGASIGLKPGRDLTQAVVQHFAEAPPSLLVLDNLETLWEPVETRAEIEDFLSLLTDVEHLSLIVTMRGAERPSKVRWTRPFLPSLAPLSPEAARLTFMDISDWDDGDDIDKILALTDNMPLAVTLLAHLAELESCDNVLSRWEREKTSLVSDGHDKISNLELSISLSLSSSRISSIPEAQDLLSLLAMLPDGLSEVELLQSKLPFNNILGYKTALLRTALGYLTDQNRLTTLVPIREYMRKFHPPADHMIMPMVMYYQDLLGVYKTYFGTTSLPSIAARISLNFLNMQSILLNSLQPGHPSLSTTVHCICKLNEFSRLTRRVTIHLMDRIPGALPQPPDYQLEGYYITEMLHSLTWYSPAVVDRLVDRVLQHFDDFNEPDVQCRLYQQLGAYYVSYKHDIAEANKFQESSLSLAIATNNQKRQFYALEHLAWNKWHLGDYAAAQAHALEGQRLATISGYLYGEAKALHVLSLCSRTHGDFARALAQCTRARQLLELCGMAGGGVDQDLASAQAEVHRLKSEYAEARAIHARALETMSLERDAYYYRFTLFNIAEVDVPLGAPANEILAKVNLVSDWSFRGRNPLLGNCAYVLADLYIRERKFDDAEAHLSRCLKESWGRDAECVTIALEKIADISRWHASHPHERWTTVFLAYALRSGQKLAIHKALQFLGDSYLFQEDQDTAHSLFTVALEGFAAMEVHQSRAECLLRLGEISRERGDHTKARELWTLAQPLFERSSLMKQVTNLETRLAEMP</sequence>
<evidence type="ECO:0000313" key="2">
    <source>
        <dbReference type="EMBL" id="KAF7362531.1"/>
    </source>
</evidence>
<dbReference type="Gene3D" id="1.20.930.20">
    <property type="entry name" value="Adaptor protein Cbl, N-terminal domain"/>
    <property type="match status" value="1"/>
</dbReference>
<keyword evidence="3" id="KW-1185">Reference proteome</keyword>
<dbReference type="Gene3D" id="3.40.50.300">
    <property type="entry name" value="P-loop containing nucleotide triphosphate hydrolases"/>
    <property type="match status" value="1"/>
</dbReference>
<dbReference type="InterPro" id="IPR049052">
    <property type="entry name" value="nSTAND1"/>
</dbReference>
<dbReference type="EMBL" id="JACAZI010000004">
    <property type="protein sequence ID" value="KAF7362531.1"/>
    <property type="molecule type" value="Genomic_DNA"/>
</dbReference>
<accession>A0A8H7D8C8</accession>
<dbReference type="InterPro" id="IPR027417">
    <property type="entry name" value="P-loop_NTPase"/>
</dbReference>
<gene>
    <name evidence="2" type="ORF">MVEN_00601100</name>
</gene>
<dbReference type="Pfam" id="PF20703">
    <property type="entry name" value="nSTAND1"/>
    <property type="match status" value="1"/>
</dbReference>
<dbReference type="SUPFAM" id="SSF48452">
    <property type="entry name" value="TPR-like"/>
    <property type="match status" value="2"/>
</dbReference>
<dbReference type="PANTHER" id="PTHR47691:SF3">
    <property type="entry name" value="HTH-TYPE TRANSCRIPTIONAL REGULATOR RV0890C-RELATED"/>
    <property type="match status" value="1"/>
</dbReference>
<dbReference type="SMART" id="SM00382">
    <property type="entry name" value="AAA"/>
    <property type="match status" value="1"/>
</dbReference>
<name>A0A8H7D8C8_9AGAR</name>
<dbReference type="GO" id="GO:0007166">
    <property type="term" value="P:cell surface receptor signaling pathway"/>
    <property type="evidence" value="ECO:0007669"/>
    <property type="project" value="InterPro"/>
</dbReference>
<organism evidence="2 3">
    <name type="scientific">Mycena venus</name>
    <dbReference type="NCBI Taxonomy" id="2733690"/>
    <lineage>
        <taxon>Eukaryota</taxon>
        <taxon>Fungi</taxon>
        <taxon>Dikarya</taxon>
        <taxon>Basidiomycota</taxon>
        <taxon>Agaricomycotina</taxon>
        <taxon>Agaricomycetes</taxon>
        <taxon>Agaricomycetidae</taxon>
        <taxon>Agaricales</taxon>
        <taxon>Marasmiineae</taxon>
        <taxon>Mycenaceae</taxon>
        <taxon>Mycena</taxon>
    </lineage>
</organism>
<dbReference type="SUPFAM" id="SSF52540">
    <property type="entry name" value="P-loop containing nucleoside triphosphate hydrolases"/>
    <property type="match status" value="1"/>
</dbReference>
<dbReference type="InterPro" id="IPR011990">
    <property type="entry name" value="TPR-like_helical_dom_sf"/>
</dbReference>
<dbReference type="InterPro" id="IPR036537">
    <property type="entry name" value="Adaptor_Cbl_N_dom_sf"/>
</dbReference>
<reference evidence="2" key="1">
    <citation type="submission" date="2020-05" db="EMBL/GenBank/DDBJ databases">
        <title>Mycena genomes resolve the evolution of fungal bioluminescence.</title>
        <authorList>
            <person name="Tsai I.J."/>
        </authorList>
    </citation>
    <scope>NUCLEOTIDE SEQUENCE</scope>
    <source>
        <strain evidence="2">CCC161011</strain>
    </source>
</reference>
<dbReference type="InterPro" id="IPR059179">
    <property type="entry name" value="MLKL-like_MCAfunc"/>
</dbReference>
<dbReference type="InterPro" id="IPR003593">
    <property type="entry name" value="AAA+_ATPase"/>
</dbReference>
<comment type="caution">
    <text evidence="2">The sequence shown here is derived from an EMBL/GenBank/DDBJ whole genome shotgun (WGS) entry which is preliminary data.</text>
</comment>
<evidence type="ECO:0000259" key="1">
    <source>
        <dbReference type="SMART" id="SM00382"/>
    </source>
</evidence>